<dbReference type="OrthoDB" id="2353288at2"/>
<dbReference type="InterPro" id="IPR036289">
    <property type="entry name" value="YfhH"/>
</dbReference>
<gene>
    <name evidence="1" type="ORF">FE784_05920</name>
</gene>
<dbReference type="RefSeq" id="WP_139601220.1">
    <property type="nucleotide sequence ID" value="NZ_VDCQ01000006.1"/>
</dbReference>
<organism evidence="1 2">
    <name type="scientific">Paenibacillus hemerocallicola</name>
    <dbReference type="NCBI Taxonomy" id="1172614"/>
    <lineage>
        <taxon>Bacteria</taxon>
        <taxon>Bacillati</taxon>
        <taxon>Bacillota</taxon>
        <taxon>Bacilli</taxon>
        <taxon>Bacillales</taxon>
        <taxon>Paenibacillaceae</taxon>
        <taxon>Paenibacillus</taxon>
    </lineage>
</organism>
<keyword evidence="2" id="KW-1185">Reference proteome</keyword>
<protein>
    <submittedName>
        <fullName evidence="1">DUF1811 family protein</fullName>
    </submittedName>
</protein>
<comment type="caution">
    <text evidence="1">The sequence shown here is derived from an EMBL/GenBank/DDBJ whole genome shotgun (WGS) entry which is preliminary data.</text>
</comment>
<name>A0A5C4TDU1_9BACL</name>
<dbReference type="Pfam" id="PF08838">
    <property type="entry name" value="DUF1811"/>
    <property type="match status" value="1"/>
</dbReference>
<dbReference type="Proteomes" id="UP000307943">
    <property type="component" value="Unassembled WGS sequence"/>
</dbReference>
<reference evidence="1 2" key="1">
    <citation type="submission" date="2019-05" db="EMBL/GenBank/DDBJ databases">
        <title>We sequenced the genome of Paenibacillus hemerocallicola KCTC 33185 for further insight into its adaptation and study the phylogeny of Paenibacillus.</title>
        <authorList>
            <person name="Narsing Rao M.P."/>
        </authorList>
    </citation>
    <scope>NUCLEOTIDE SEQUENCE [LARGE SCALE GENOMIC DNA]</scope>
    <source>
        <strain evidence="1 2">KCTC 33185</strain>
    </source>
</reference>
<evidence type="ECO:0000313" key="2">
    <source>
        <dbReference type="Proteomes" id="UP000307943"/>
    </source>
</evidence>
<dbReference type="Gene3D" id="2.30.30.340">
    <property type="entry name" value="Hypothetical protein YfhH like domains"/>
    <property type="match status" value="1"/>
</dbReference>
<proteinExistence type="predicted"/>
<evidence type="ECO:0000313" key="1">
    <source>
        <dbReference type="EMBL" id="TNJ67085.1"/>
    </source>
</evidence>
<dbReference type="Gene3D" id="1.10.287.880">
    <property type="entry name" value="Hypothetical protein YfhH domain"/>
    <property type="match status" value="1"/>
</dbReference>
<sequence>MKRYGEMSRDELLSEVDKLEAEKRRAEFPSQTEMLERKIWMAKAYTLAAESFSPGIYAVEGYSEQFELNYVNGIMAWGRMGSEDESSFPISMLRRI</sequence>
<accession>A0A5C4TDU1</accession>
<dbReference type="EMBL" id="VDCQ01000006">
    <property type="protein sequence ID" value="TNJ67085.1"/>
    <property type="molecule type" value="Genomic_DNA"/>
</dbReference>
<dbReference type="InterPro" id="IPR014938">
    <property type="entry name" value="YfhH-like"/>
</dbReference>
<dbReference type="SUPFAM" id="SSF101697">
    <property type="entry name" value="Hypothetical protein YfhH"/>
    <property type="match status" value="1"/>
</dbReference>
<dbReference type="AlphaFoldDB" id="A0A5C4TDU1"/>